<keyword evidence="2" id="KW-1185">Reference proteome</keyword>
<sequence>QSTIDNNDLKRLGSTPSDVGTNSEASDLLCLVLGLLVVVPSVVPANAPSWLSSCCGVEFLPAMPENEGLG</sequence>
<dbReference type="Proteomes" id="UP001165960">
    <property type="component" value="Unassembled WGS sequence"/>
</dbReference>
<dbReference type="EMBL" id="QTSX02004291">
    <property type="protein sequence ID" value="KAJ9066406.1"/>
    <property type="molecule type" value="Genomic_DNA"/>
</dbReference>
<evidence type="ECO:0000313" key="2">
    <source>
        <dbReference type="Proteomes" id="UP001165960"/>
    </source>
</evidence>
<protein>
    <submittedName>
        <fullName evidence="1">Uncharacterized protein</fullName>
    </submittedName>
</protein>
<evidence type="ECO:0000313" key="1">
    <source>
        <dbReference type="EMBL" id="KAJ9066406.1"/>
    </source>
</evidence>
<feature type="non-terminal residue" evidence="1">
    <location>
        <position position="1"/>
    </location>
</feature>
<accession>A0ACC2SVJ1</accession>
<comment type="caution">
    <text evidence="1">The sequence shown here is derived from an EMBL/GenBank/DDBJ whole genome shotgun (WGS) entry which is preliminary data.</text>
</comment>
<organism evidence="1 2">
    <name type="scientific">Entomophthora muscae</name>
    <dbReference type="NCBI Taxonomy" id="34485"/>
    <lineage>
        <taxon>Eukaryota</taxon>
        <taxon>Fungi</taxon>
        <taxon>Fungi incertae sedis</taxon>
        <taxon>Zoopagomycota</taxon>
        <taxon>Entomophthoromycotina</taxon>
        <taxon>Entomophthoromycetes</taxon>
        <taxon>Entomophthorales</taxon>
        <taxon>Entomophthoraceae</taxon>
        <taxon>Entomophthora</taxon>
    </lineage>
</organism>
<gene>
    <name evidence="1" type="ORF">DSO57_1009653</name>
</gene>
<proteinExistence type="predicted"/>
<reference evidence="1" key="1">
    <citation type="submission" date="2022-04" db="EMBL/GenBank/DDBJ databases">
        <title>Genome of the entomopathogenic fungus Entomophthora muscae.</title>
        <authorList>
            <person name="Elya C."/>
            <person name="Lovett B.R."/>
            <person name="Lee E."/>
            <person name="Macias A.M."/>
            <person name="Hajek A.E."/>
            <person name="De Bivort B.L."/>
            <person name="Kasson M.T."/>
            <person name="De Fine Licht H.H."/>
            <person name="Stajich J.E."/>
        </authorList>
    </citation>
    <scope>NUCLEOTIDE SEQUENCE</scope>
    <source>
        <strain evidence="1">Berkeley</strain>
    </source>
</reference>
<name>A0ACC2SVJ1_9FUNG</name>